<dbReference type="Gene3D" id="3.30.428.10">
    <property type="entry name" value="HIT-like"/>
    <property type="match status" value="1"/>
</dbReference>
<dbReference type="RefSeq" id="WP_067657040.1">
    <property type="nucleotide sequence ID" value="NZ_FQXG01000004.1"/>
</dbReference>
<dbReference type="SUPFAM" id="SSF54197">
    <property type="entry name" value="HIT-like"/>
    <property type="match status" value="1"/>
</dbReference>
<protein>
    <submittedName>
        <fullName evidence="3">Diadenosine tetraphosphate (Ap4A) hydrolase</fullName>
    </submittedName>
</protein>
<evidence type="ECO:0000259" key="2">
    <source>
        <dbReference type="PROSITE" id="PS51084"/>
    </source>
</evidence>
<reference evidence="3 4" key="1">
    <citation type="submission" date="2016-11" db="EMBL/GenBank/DDBJ databases">
        <authorList>
            <person name="Jaros S."/>
            <person name="Januszkiewicz K."/>
            <person name="Wedrychowicz H."/>
        </authorList>
    </citation>
    <scope>NUCLEOTIDE SEQUENCE [LARGE SCALE GENOMIC DNA]</scope>
    <source>
        <strain evidence="3 4">DSM 16917</strain>
    </source>
</reference>
<dbReference type="AlphaFoldDB" id="A0A1M5VQS1"/>
<comment type="caution">
    <text evidence="1">Lacks conserved residue(s) required for the propagation of feature annotation.</text>
</comment>
<keyword evidence="4" id="KW-1185">Reference proteome</keyword>
<dbReference type="InterPro" id="IPR036265">
    <property type="entry name" value="HIT-like_sf"/>
</dbReference>
<accession>A0A1M5VQS1</accession>
<dbReference type="InterPro" id="IPR026026">
    <property type="entry name" value="HIT_Hint"/>
</dbReference>
<dbReference type="STRING" id="299255.SAMN02745129_2927"/>
<name>A0A1M5VQS1_9GAMM</name>
<dbReference type="Pfam" id="PF01230">
    <property type="entry name" value="HIT"/>
    <property type="match status" value="1"/>
</dbReference>
<evidence type="ECO:0000256" key="1">
    <source>
        <dbReference type="PROSITE-ProRule" id="PRU00464"/>
    </source>
</evidence>
<evidence type="ECO:0000313" key="4">
    <source>
        <dbReference type="Proteomes" id="UP000184268"/>
    </source>
</evidence>
<organism evidence="3 4">
    <name type="scientific">Ferrimonas marina</name>
    <dbReference type="NCBI Taxonomy" id="299255"/>
    <lineage>
        <taxon>Bacteria</taxon>
        <taxon>Pseudomonadati</taxon>
        <taxon>Pseudomonadota</taxon>
        <taxon>Gammaproteobacteria</taxon>
        <taxon>Alteromonadales</taxon>
        <taxon>Ferrimonadaceae</taxon>
        <taxon>Ferrimonas</taxon>
    </lineage>
</organism>
<dbReference type="EMBL" id="FQXG01000004">
    <property type="protein sequence ID" value="SHH77595.1"/>
    <property type="molecule type" value="Genomic_DNA"/>
</dbReference>
<dbReference type="GO" id="GO:0016787">
    <property type="term" value="F:hydrolase activity"/>
    <property type="evidence" value="ECO:0007669"/>
    <property type="project" value="UniProtKB-KW"/>
</dbReference>
<dbReference type="PIRSF" id="PIRSF000714">
    <property type="entry name" value="HIT"/>
    <property type="match status" value="1"/>
</dbReference>
<proteinExistence type="predicted"/>
<evidence type="ECO:0000313" key="3">
    <source>
        <dbReference type="EMBL" id="SHH77595.1"/>
    </source>
</evidence>
<feature type="domain" description="HIT" evidence="2">
    <location>
        <begin position="34"/>
        <end position="103"/>
    </location>
</feature>
<keyword evidence="3" id="KW-0378">Hydrolase</keyword>
<dbReference type="OrthoDB" id="9799145at2"/>
<dbReference type="Proteomes" id="UP000184268">
    <property type="component" value="Unassembled WGS sequence"/>
</dbReference>
<dbReference type="PROSITE" id="PS51084">
    <property type="entry name" value="HIT_2"/>
    <property type="match status" value="1"/>
</dbReference>
<sequence>MFELHPQLAADSVLLGRLPLCQVRLSRDSRYPWLILIPEMAGVREIHQLPPEARVQLLAESCQVAELMEQITSADKMNVAALGNMVPQLHLHHVARFQDDDAWPAPIWGKHPARPYEAEALTAAATSWRHHLASLDQFNPAQDGQ</sequence>
<gene>
    <name evidence="3" type="ORF">SAMN02745129_2927</name>
</gene>
<dbReference type="InterPro" id="IPR011146">
    <property type="entry name" value="HIT-like"/>
</dbReference>